<evidence type="ECO:0000313" key="2">
    <source>
        <dbReference type="Proteomes" id="UP000308707"/>
    </source>
</evidence>
<dbReference type="RefSeq" id="WP_137267154.1">
    <property type="nucleotide sequence ID" value="NZ_SZUA01000002.1"/>
</dbReference>
<dbReference type="Pfam" id="PF14255">
    <property type="entry name" value="Zn_ribbon_21"/>
    <property type="match status" value="1"/>
</dbReference>
<proteinExistence type="predicted"/>
<dbReference type="Proteomes" id="UP000308707">
    <property type="component" value="Unassembled WGS sequence"/>
</dbReference>
<gene>
    <name evidence="1" type="ORF">FCE95_11525</name>
</gene>
<protein>
    <submittedName>
        <fullName evidence="1">CPXCG motif-containing cysteine-rich protein</fullName>
    </submittedName>
</protein>
<name>A0A4V5ZPW7_9GAMM</name>
<dbReference type="AlphaFoldDB" id="A0A4V5ZPW7"/>
<evidence type="ECO:0000313" key="1">
    <source>
        <dbReference type="EMBL" id="TKR30723.1"/>
    </source>
</evidence>
<accession>A0A4V5ZPW7</accession>
<dbReference type="InterPro" id="IPR025990">
    <property type="entry name" value="zinc_ribbon_bacterial"/>
</dbReference>
<organism evidence="1 2">
    <name type="scientific">Luteimonas gilva</name>
    <dbReference type="NCBI Taxonomy" id="2572684"/>
    <lineage>
        <taxon>Bacteria</taxon>
        <taxon>Pseudomonadati</taxon>
        <taxon>Pseudomonadota</taxon>
        <taxon>Gammaproteobacteria</taxon>
        <taxon>Lysobacterales</taxon>
        <taxon>Lysobacteraceae</taxon>
        <taxon>Luteimonas</taxon>
    </lineage>
</organism>
<keyword evidence="2" id="KW-1185">Reference proteome</keyword>
<dbReference type="PIRSF" id="PIRSF037225">
    <property type="entry name" value="UCP037225"/>
    <property type="match status" value="1"/>
</dbReference>
<dbReference type="OrthoDB" id="9814566at2"/>
<sequence>MLESRTLRCPYCGERFEALVDASAGDAAYVEDCPVCCRPIELRLRLDEEGGTGELEAFRGD</sequence>
<dbReference type="EMBL" id="SZUA01000002">
    <property type="protein sequence ID" value="TKR30723.1"/>
    <property type="molecule type" value="Genomic_DNA"/>
</dbReference>
<reference evidence="1 2" key="1">
    <citation type="submission" date="2019-04" db="EMBL/GenBank/DDBJ databases">
        <title>Reference strain of H23.</title>
        <authorList>
            <person name="Luo X."/>
        </authorList>
    </citation>
    <scope>NUCLEOTIDE SEQUENCE [LARGE SCALE GENOMIC DNA]</scope>
    <source>
        <strain evidence="1 2">H23</strain>
    </source>
</reference>
<dbReference type="InterPro" id="IPR017143">
    <property type="entry name" value="UCP037225"/>
</dbReference>
<comment type="caution">
    <text evidence="1">The sequence shown here is derived from an EMBL/GenBank/DDBJ whole genome shotgun (WGS) entry which is preliminary data.</text>
</comment>